<evidence type="ECO:0000256" key="9">
    <source>
        <dbReference type="ARBA" id="ARBA00022737"/>
    </source>
</evidence>
<keyword evidence="6" id="KW-0479">Metal-binding</keyword>
<evidence type="ECO:0000256" key="3">
    <source>
        <dbReference type="ARBA" id="ARBA00004564"/>
    </source>
</evidence>
<keyword evidence="13 16" id="KW-1015">Disulfide bond</keyword>
<evidence type="ECO:0000256" key="17">
    <source>
        <dbReference type="RuleBase" id="RU362126"/>
    </source>
</evidence>
<dbReference type="GO" id="GO:0030246">
    <property type="term" value="F:carbohydrate binding"/>
    <property type="evidence" value="ECO:0007669"/>
    <property type="project" value="UniProtKB-KW"/>
</dbReference>
<feature type="chain" id="PRO_5043085385" description="Calreticulin" evidence="17">
    <location>
        <begin position="18"/>
        <end position="352"/>
    </location>
</feature>
<dbReference type="FunFam" id="2.10.250.10:FF:000002">
    <property type="entry name" value="Calreticulin"/>
    <property type="match status" value="1"/>
</dbReference>
<dbReference type="GO" id="GO:0051082">
    <property type="term" value="F:unfolded protein binding"/>
    <property type="evidence" value="ECO:0007669"/>
    <property type="project" value="InterPro"/>
</dbReference>
<comment type="similarity">
    <text evidence="4 17">Belongs to the calreticulin family.</text>
</comment>
<dbReference type="GO" id="GO:0036503">
    <property type="term" value="P:ERAD pathway"/>
    <property type="evidence" value="ECO:0007669"/>
    <property type="project" value="TreeGrafter"/>
</dbReference>
<dbReference type="PRINTS" id="PR00626">
    <property type="entry name" value="CALRETICULIN"/>
</dbReference>
<dbReference type="InterPro" id="IPR013320">
    <property type="entry name" value="ConA-like_dom_sf"/>
</dbReference>
<dbReference type="GO" id="GO:0005509">
    <property type="term" value="F:calcium ion binding"/>
    <property type="evidence" value="ECO:0007669"/>
    <property type="project" value="InterPro"/>
</dbReference>
<reference evidence="19" key="1">
    <citation type="journal article" date="2022" name="bioRxiv">
        <title>Sequencing and chromosome-scale assembly of the giantPleurodeles waltlgenome.</title>
        <authorList>
            <person name="Brown T."/>
            <person name="Elewa A."/>
            <person name="Iarovenko S."/>
            <person name="Subramanian E."/>
            <person name="Araus A.J."/>
            <person name="Petzold A."/>
            <person name="Susuki M."/>
            <person name="Suzuki K.-i.T."/>
            <person name="Hayashi T."/>
            <person name="Toyoda A."/>
            <person name="Oliveira C."/>
            <person name="Osipova E."/>
            <person name="Leigh N.D."/>
            <person name="Simon A."/>
            <person name="Yun M.H."/>
        </authorList>
    </citation>
    <scope>NUCLEOTIDE SEQUENCE</scope>
    <source>
        <strain evidence="19">20211129_DDA</strain>
        <tissue evidence="19">Liver</tissue>
    </source>
</reference>
<keyword evidence="10 17" id="KW-0256">Endoplasmic reticulum</keyword>
<accession>A0AAV7L283</accession>
<dbReference type="GO" id="GO:0006457">
    <property type="term" value="P:protein folding"/>
    <property type="evidence" value="ECO:0007669"/>
    <property type="project" value="InterPro"/>
</dbReference>
<keyword evidence="8" id="KW-0430">Lectin</keyword>
<evidence type="ECO:0000256" key="2">
    <source>
        <dbReference type="ARBA" id="ARBA00004319"/>
    </source>
</evidence>
<dbReference type="Gene3D" id="2.60.120.200">
    <property type="match status" value="1"/>
</dbReference>
<evidence type="ECO:0000256" key="5">
    <source>
        <dbReference type="ARBA" id="ARBA00015837"/>
    </source>
</evidence>
<dbReference type="EMBL" id="JANPWB010000016">
    <property type="protein sequence ID" value="KAJ1085617.1"/>
    <property type="molecule type" value="Genomic_DNA"/>
</dbReference>
<name>A0AAV7L283_PLEWA</name>
<evidence type="ECO:0000256" key="1">
    <source>
        <dbReference type="ARBA" id="ARBA00004241"/>
    </source>
</evidence>
<dbReference type="Proteomes" id="UP001066276">
    <property type="component" value="Chromosome 12"/>
</dbReference>
<evidence type="ECO:0000256" key="12">
    <source>
        <dbReference type="ARBA" id="ARBA00022837"/>
    </source>
</evidence>
<dbReference type="GO" id="GO:0060473">
    <property type="term" value="C:cortical granule"/>
    <property type="evidence" value="ECO:0007669"/>
    <property type="project" value="UniProtKB-SubCell"/>
</dbReference>
<evidence type="ECO:0000256" key="13">
    <source>
        <dbReference type="ARBA" id="ARBA00023157"/>
    </source>
</evidence>
<dbReference type="PROSITE" id="PS00804">
    <property type="entry name" value="CALRETICULIN_2"/>
    <property type="match status" value="1"/>
</dbReference>
<evidence type="ECO:0000256" key="6">
    <source>
        <dbReference type="ARBA" id="ARBA00022723"/>
    </source>
</evidence>
<dbReference type="GO" id="GO:0005789">
    <property type="term" value="C:endoplasmic reticulum membrane"/>
    <property type="evidence" value="ECO:0007669"/>
    <property type="project" value="TreeGrafter"/>
</dbReference>
<protein>
    <recommendedName>
        <fullName evidence="5">Calreticulin</fullName>
    </recommendedName>
</protein>
<evidence type="ECO:0000256" key="4">
    <source>
        <dbReference type="ARBA" id="ARBA00010983"/>
    </source>
</evidence>
<keyword evidence="12" id="KW-0106">Calcium</keyword>
<evidence type="ECO:0000256" key="8">
    <source>
        <dbReference type="ARBA" id="ARBA00022734"/>
    </source>
</evidence>
<evidence type="ECO:0000313" key="20">
    <source>
        <dbReference type="Proteomes" id="UP001066276"/>
    </source>
</evidence>
<feature type="region of interest" description="Disordered" evidence="18">
    <location>
        <begin position="210"/>
        <end position="229"/>
    </location>
</feature>
<evidence type="ECO:0000256" key="7">
    <source>
        <dbReference type="ARBA" id="ARBA00022729"/>
    </source>
</evidence>
<dbReference type="GO" id="GO:0033018">
    <property type="term" value="C:sarcoplasmic reticulum lumen"/>
    <property type="evidence" value="ECO:0007669"/>
    <property type="project" value="UniProtKB-SubCell"/>
</dbReference>
<sequence length="352" mass="40877">MRFLALLLLSLLHTAMPTVYFKEQFSDGDLWKSRWVKSKFKDDYGKLKLSSGKFYGDAQKDKGIQTRGDGKHYAVSARFTPFSNEGKTLVIQFSIKHERTVDCGGGYVKLFPSDLDQEQMSGDSKYYIMFGPDICGFERKLVHVIFYYKGNNYELKNEIRCKDDPFTHLYTLIVRPNQTYEVKIDNKKVRSGSLENDFDFLGPKKIKDPAVKKPDDWDDRPTIDDPADIKPKDWDQPEFIIDTSVKPPFNWDVKVDGEWEPLKLKNPKYKGEWKPSQIVNPNFSAVWNHPEIDNPDYAPDPKIYQYEDIGVRAGSIFDNFLITSNEEYADEFAEETWGETTVIFKSDTFAMY</sequence>
<evidence type="ECO:0000256" key="14">
    <source>
        <dbReference type="ARBA" id="ARBA00023186"/>
    </source>
</evidence>
<organism evidence="19 20">
    <name type="scientific">Pleurodeles waltl</name>
    <name type="common">Iberian ribbed newt</name>
    <dbReference type="NCBI Taxonomy" id="8319"/>
    <lineage>
        <taxon>Eukaryota</taxon>
        <taxon>Metazoa</taxon>
        <taxon>Chordata</taxon>
        <taxon>Craniata</taxon>
        <taxon>Vertebrata</taxon>
        <taxon>Euteleostomi</taxon>
        <taxon>Amphibia</taxon>
        <taxon>Batrachia</taxon>
        <taxon>Caudata</taxon>
        <taxon>Salamandroidea</taxon>
        <taxon>Salamandridae</taxon>
        <taxon>Pleurodelinae</taxon>
        <taxon>Pleurodeles</taxon>
    </lineage>
</organism>
<comment type="subcellular location">
    <subcellularLocation>
        <location evidence="1">Cell surface</location>
    </subcellularLocation>
    <subcellularLocation>
        <location evidence="15">Cytoplasmic vesicle</location>
        <location evidence="15">Secretory vesicle</location>
        <location evidence="15">Cortical granule</location>
    </subcellularLocation>
    <subcellularLocation>
        <location evidence="2">Endoplasmic reticulum lumen</location>
    </subcellularLocation>
    <subcellularLocation>
        <location evidence="3">Sarcoplasmic reticulum lumen</location>
    </subcellularLocation>
</comment>
<dbReference type="FunFam" id="2.60.120.200:FF:000122">
    <property type="entry name" value="Calreticulin 3"/>
    <property type="match status" value="1"/>
</dbReference>
<dbReference type="InterPro" id="IPR001580">
    <property type="entry name" value="Calret/calnex"/>
</dbReference>
<dbReference type="InterPro" id="IPR018124">
    <property type="entry name" value="Calret/calnex_CS"/>
</dbReference>
<dbReference type="SUPFAM" id="SSF63887">
    <property type="entry name" value="P-domain of calnexin/calreticulin"/>
    <property type="match status" value="1"/>
</dbReference>
<keyword evidence="11" id="KW-0862">Zinc</keyword>
<evidence type="ECO:0000256" key="15">
    <source>
        <dbReference type="ARBA" id="ARBA00037865"/>
    </source>
</evidence>
<keyword evidence="14 17" id="KW-0143">Chaperone</keyword>
<dbReference type="InterPro" id="IPR009033">
    <property type="entry name" value="Calreticulin/calnexin_P_dom_sf"/>
</dbReference>
<dbReference type="Pfam" id="PF00262">
    <property type="entry name" value="Calreticulin"/>
    <property type="match status" value="2"/>
</dbReference>
<gene>
    <name evidence="19" type="ORF">NDU88_005747</name>
</gene>
<keyword evidence="20" id="KW-1185">Reference proteome</keyword>
<evidence type="ECO:0000313" key="19">
    <source>
        <dbReference type="EMBL" id="KAJ1085617.1"/>
    </source>
</evidence>
<dbReference type="SUPFAM" id="SSF49899">
    <property type="entry name" value="Concanavalin A-like lectins/glucanases"/>
    <property type="match status" value="1"/>
</dbReference>
<evidence type="ECO:0000256" key="11">
    <source>
        <dbReference type="ARBA" id="ARBA00022833"/>
    </source>
</evidence>
<dbReference type="AlphaFoldDB" id="A0AAV7L283"/>
<comment type="caution">
    <text evidence="19">The sequence shown here is derived from an EMBL/GenBank/DDBJ whole genome shotgun (WGS) entry which is preliminary data.</text>
</comment>
<feature type="signal peptide" evidence="17">
    <location>
        <begin position="1"/>
        <end position="17"/>
    </location>
</feature>
<dbReference type="PANTHER" id="PTHR11073:SF3">
    <property type="entry name" value="CALRETICULIN-3"/>
    <property type="match status" value="1"/>
</dbReference>
<dbReference type="Gene3D" id="2.10.250.10">
    <property type="entry name" value="Calreticulin/calnexin, P domain"/>
    <property type="match status" value="1"/>
</dbReference>
<evidence type="ECO:0000256" key="16">
    <source>
        <dbReference type="PIRSR" id="PIRSR601580-3"/>
    </source>
</evidence>
<proteinExistence type="inferred from homology"/>
<evidence type="ECO:0000256" key="18">
    <source>
        <dbReference type="SAM" id="MobiDB-lite"/>
    </source>
</evidence>
<feature type="disulfide bond" evidence="16">
    <location>
        <begin position="103"/>
        <end position="135"/>
    </location>
</feature>
<evidence type="ECO:0000256" key="10">
    <source>
        <dbReference type="ARBA" id="ARBA00022824"/>
    </source>
</evidence>
<keyword evidence="7 17" id="KW-0732">Signal</keyword>
<dbReference type="PANTHER" id="PTHR11073">
    <property type="entry name" value="CALRETICULIN AND CALNEXIN"/>
    <property type="match status" value="1"/>
</dbReference>
<dbReference type="GO" id="GO:0009986">
    <property type="term" value="C:cell surface"/>
    <property type="evidence" value="ECO:0007669"/>
    <property type="project" value="UniProtKB-SubCell"/>
</dbReference>
<keyword evidence="9" id="KW-0677">Repeat</keyword>